<dbReference type="VEuPathDB" id="VectorBase:AMEM009740"/>
<dbReference type="PANTHER" id="PTHR12933">
    <property type="entry name" value="ORF PROTEIN-RELATED"/>
    <property type="match status" value="1"/>
</dbReference>
<feature type="compositionally biased region" description="Low complexity" evidence="6">
    <location>
        <begin position="76"/>
        <end position="89"/>
    </location>
</feature>
<evidence type="ECO:0000256" key="5">
    <source>
        <dbReference type="ARBA" id="ARBA00032325"/>
    </source>
</evidence>
<dbReference type="STRING" id="30066.A0A182V6M7"/>
<dbReference type="SUPFAM" id="SSF52540">
    <property type="entry name" value="P-loop containing nucleoside triphosphate hydrolases"/>
    <property type="match status" value="1"/>
</dbReference>
<dbReference type="PANTHER" id="PTHR12933:SF0">
    <property type="entry name" value="U3 SMALL NUCLEOLAR RNA-ASSOCIATED PROTEIN 25 HOMOLOG"/>
    <property type="match status" value="1"/>
</dbReference>
<evidence type="ECO:0000256" key="4">
    <source>
        <dbReference type="ARBA" id="ARBA00024421"/>
    </source>
</evidence>
<accession>A0A182V6M7</accession>
<dbReference type="EnsemblMetazoa" id="AMEM009740-RA">
    <property type="protein sequence ID" value="AMEM009740-PA"/>
    <property type="gene ID" value="AMEM009740"/>
</dbReference>
<reference evidence="9" key="1">
    <citation type="submission" date="2020-05" db="UniProtKB">
        <authorList>
            <consortium name="EnsemblMetazoa"/>
        </authorList>
    </citation>
    <scope>IDENTIFICATION</scope>
    <source>
        <strain evidence="9">MAF</strain>
    </source>
</reference>
<dbReference type="InterPro" id="IPR053940">
    <property type="entry name" value="UTP25_NTPase-like"/>
</dbReference>
<evidence type="ECO:0000256" key="1">
    <source>
        <dbReference type="ARBA" id="ARBA00004604"/>
    </source>
</evidence>
<organism evidence="9 10">
    <name type="scientific">Anopheles merus</name>
    <name type="common">Mosquito</name>
    <dbReference type="NCBI Taxonomy" id="30066"/>
    <lineage>
        <taxon>Eukaryota</taxon>
        <taxon>Metazoa</taxon>
        <taxon>Ecdysozoa</taxon>
        <taxon>Arthropoda</taxon>
        <taxon>Hexapoda</taxon>
        <taxon>Insecta</taxon>
        <taxon>Pterygota</taxon>
        <taxon>Neoptera</taxon>
        <taxon>Endopterygota</taxon>
        <taxon>Diptera</taxon>
        <taxon>Nematocera</taxon>
        <taxon>Culicoidea</taxon>
        <taxon>Culicidae</taxon>
        <taxon>Anophelinae</taxon>
        <taxon>Anopheles</taxon>
    </lineage>
</organism>
<comment type="similarity">
    <text evidence="2">Belongs to the UTP25 family.</text>
</comment>
<dbReference type="Gene3D" id="3.40.50.300">
    <property type="entry name" value="P-loop containing nucleotide triphosphate hydrolases"/>
    <property type="match status" value="1"/>
</dbReference>
<evidence type="ECO:0000313" key="10">
    <source>
        <dbReference type="Proteomes" id="UP000075903"/>
    </source>
</evidence>
<dbReference type="GO" id="GO:0019843">
    <property type="term" value="F:rRNA binding"/>
    <property type="evidence" value="ECO:0007669"/>
    <property type="project" value="TreeGrafter"/>
</dbReference>
<evidence type="ECO:0000259" key="8">
    <source>
        <dbReference type="Pfam" id="PF22916"/>
    </source>
</evidence>
<dbReference type="GO" id="GO:0032040">
    <property type="term" value="C:small-subunit processome"/>
    <property type="evidence" value="ECO:0007669"/>
    <property type="project" value="TreeGrafter"/>
</dbReference>
<dbReference type="KEGG" id="amer:121598826"/>
<dbReference type="GeneID" id="121598826"/>
<dbReference type="Pfam" id="PF06862">
    <property type="entry name" value="Utp25_C"/>
    <property type="match status" value="1"/>
</dbReference>
<dbReference type="RefSeq" id="XP_041782067.1">
    <property type="nucleotide sequence ID" value="XM_041926133.1"/>
</dbReference>
<dbReference type="AlphaFoldDB" id="A0A182V6M7"/>
<dbReference type="GO" id="GO:0034511">
    <property type="term" value="F:U3 snoRNA binding"/>
    <property type="evidence" value="ECO:0007669"/>
    <property type="project" value="InterPro"/>
</dbReference>
<name>A0A182V6M7_ANOME</name>
<feature type="domain" description="UTP25 C-terminal" evidence="7">
    <location>
        <begin position="632"/>
        <end position="820"/>
    </location>
</feature>
<evidence type="ECO:0000313" key="9">
    <source>
        <dbReference type="EnsemblMetazoa" id="AMEM009740-PA"/>
    </source>
</evidence>
<feature type="compositionally biased region" description="Acidic residues" evidence="6">
    <location>
        <begin position="127"/>
        <end position="176"/>
    </location>
</feature>
<dbReference type="GO" id="GO:0000462">
    <property type="term" value="P:maturation of SSU-rRNA from tricistronic rRNA transcript (SSU-rRNA, 5.8S rRNA, LSU-rRNA)"/>
    <property type="evidence" value="ECO:0007669"/>
    <property type="project" value="TreeGrafter"/>
</dbReference>
<evidence type="ECO:0000256" key="6">
    <source>
        <dbReference type="SAM" id="MobiDB-lite"/>
    </source>
</evidence>
<dbReference type="InterPro" id="IPR027417">
    <property type="entry name" value="P-loop_NTPase"/>
</dbReference>
<feature type="region of interest" description="Disordered" evidence="6">
    <location>
        <begin position="1"/>
        <end position="218"/>
    </location>
</feature>
<feature type="compositionally biased region" description="Acidic residues" evidence="6">
    <location>
        <begin position="185"/>
        <end position="213"/>
    </location>
</feature>
<evidence type="ECO:0000259" key="7">
    <source>
        <dbReference type="Pfam" id="PF06862"/>
    </source>
</evidence>
<dbReference type="Pfam" id="PF22916">
    <property type="entry name" value="UTP25_NTPase-like"/>
    <property type="match status" value="1"/>
</dbReference>
<feature type="compositionally biased region" description="Acidic residues" evidence="6">
    <location>
        <begin position="90"/>
        <end position="108"/>
    </location>
</feature>
<proteinExistence type="inferred from homology"/>
<dbReference type="InterPro" id="IPR053939">
    <property type="entry name" value="UTP25_C"/>
</dbReference>
<keyword evidence="3" id="KW-0539">Nucleus</keyword>
<comment type="subcellular location">
    <subcellularLocation>
        <location evidence="1">Nucleus</location>
        <location evidence="1">Nucleolus</location>
    </subcellularLocation>
</comment>
<dbReference type="VEuPathDB" id="VectorBase:AMEM21_014915"/>
<feature type="domain" description="UTP25 NTP hydrolase-like" evidence="8">
    <location>
        <begin position="328"/>
        <end position="618"/>
    </location>
</feature>
<protein>
    <recommendedName>
        <fullName evidence="4">U3 small nucleolar RNA-associated protein 25 homolog</fullName>
    </recommendedName>
    <alternativeName>
        <fullName evidence="5">UTP25 small subunit processor component</fullName>
    </alternativeName>
</protein>
<keyword evidence="10" id="KW-1185">Reference proteome</keyword>
<sequence length="825" mass="94485">MGPRRSIFKKPRGKGGGSRQQQGYMSKDMKKKLKKEQAGRPPPTRFQRSLKHIERAQEATQAQKRQIEAERKYRQESNASFAGGAFSSSDSEEEEEEEGQADGEDGTAFEELAVEFNGPLGRTVIDSADESEEEEPVDEEMDEEEMGEEEEMDGEDGAVGMDGEEEQENEDEDEDEALKLGSEASESEDEEEELEEEDPNDLSTDDDDEDGAETNDPYMQHTAFNLSPAMLETIAAERPRVEQSKLSFPGLGNVLVELPKCGTVGKRPEPRGIFETERYAKPGTLPTVPDPDAPIDWKALHVKDKIARNITEPLDALQRDTFAILNAYQDLHVTQRSFENADRFRYVYCLHALNHVLKAVSKMQHHTVKLQAAKAAGRKRKKPAEDQFRRKLKVATVGEEPPVGLECRDQGFVRPKVLIVVPFRESALQCVTVLKRLFAGEGQEKGVLNWKRFTEEYGGASMAFPRKNPKPADYERTFAGNIDDNFRLSIAFNRSTMKLYAKYYSSDVIIASPLGLRMAIGAKGEKYRDYDFLASIELLIVDQAEVCYAQNWDHLLHVMEHLHHQPKSTEYTEFSRVREWCLSGWSKFYRQSVLLSAFELPDFRSLYNKHFRNYRGKVRTVARRDQQAAGTIRRVVVPVAQNFQRVETSTLDGAGLARFAHFVNVILPQARTVAMARCMIYVPSYFDYVRLRNHFKKEEISFTQICEYTPDGKIARARDMFFHGSKHFLLYSERAHFFRRHRIRGVRHLIFYGPPVFPHFYPELVNLMMKENQNPQDGVDEASMTVTVVYTRYDTYQLTEMVGMERANAMLKAPRSVHRFSTDQK</sequence>
<feature type="compositionally biased region" description="Basic residues" evidence="6">
    <location>
        <begin position="1"/>
        <end position="13"/>
    </location>
</feature>
<evidence type="ECO:0000256" key="3">
    <source>
        <dbReference type="ARBA" id="ARBA00023242"/>
    </source>
</evidence>
<dbReference type="Proteomes" id="UP000075903">
    <property type="component" value="Unassembled WGS sequence"/>
</dbReference>
<evidence type="ECO:0000256" key="2">
    <source>
        <dbReference type="ARBA" id="ARBA00009223"/>
    </source>
</evidence>
<feature type="compositionally biased region" description="Basic and acidic residues" evidence="6">
    <location>
        <begin position="65"/>
        <end position="75"/>
    </location>
</feature>
<dbReference type="InterPro" id="IPR010678">
    <property type="entry name" value="UTP25"/>
</dbReference>